<dbReference type="Pfam" id="PF01061">
    <property type="entry name" value="ABC2_membrane"/>
    <property type="match status" value="1"/>
</dbReference>
<comment type="caution">
    <text evidence="8">The sequence shown here is derived from an EMBL/GenBank/DDBJ whole genome shotgun (WGS) entry which is preliminary data.</text>
</comment>
<feature type="transmembrane region" description="Helical" evidence="6">
    <location>
        <begin position="101"/>
        <end position="120"/>
    </location>
</feature>
<name>A0ABP6RPM9_9PSEU</name>
<keyword evidence="2 6" id="KW-0812">Transmembrane</keyword>
<feature type="transmembrane region" description="Helical" evidence="6">
    <location>
        <begin position="141"/>
        <end position="168"/>
    </location>
</feature>
<comment type="subcellular location">
    <subcellularLocation>
        <location evidence="1">Membrane</location>
        <topology evidence="1">Multi-pass membrane protein</topology>
    </subcellularLocation>
</comment>
<proteinExistence type="predicted"/>
<evidence type="ECO:0000313" key="8">
    <source>
        <dbReference type="EMBL" id="GAA3356822.1"/>
    </source>
</evidence>
<dbReference type="InterPro" id="IPR051784">
    <property type="entry name" value="Nod_factor_ABC_transporter"/>
</dbReference>
<evidence type="ECO:0000256" key="5">
    <source>
        <dbReference type="SAM" id="MobiDB-lite"/>
    </source>
</evidence>
<evidence type="ECO:0000256" key="2">
    <source>
        <dbReference type="ARBA" id="ARBA00022692"/>
    </source>
</evidence>
<feature type="compositionally biased region" description="Low complexity" evidence="5">
    <location>
        <begin position="1"/>
        <end position="10"/>
    </location>
</feature>
<evidence type="ECO:0000256" key="4">
    <source>
        <dbReference type="ARBA" id="ARBA00023136"/>
    </source>
</evidence>
<feature type="transmembrane region" description="Helical" evidence="6">
    <location>
        <begin position="174"/>
        <end position="197"/>
    </location>
</feature>
<evidence type="ECO:0000256" key="6">
    <source>
        <dbReference type="SAM" id="Phobius"/>
    </source>
</evidence>
<organism evidence="8 9">
    <name type="scientific">Saccharopolyspora gregorii</name>
    <dbReference type="NCBI Taxonomy" id="33914"/>
    <lineage>
        <taxon>Bacteria</taxon>
        <taxon>Bacillati</taxon>
        <taxon>Actinomycetota</taxon>
        <taxon>Actinomycetes</taxon>
        <taxon>Pseudonocardiales</taxon>
        <taxon>Pseudonocardiaceae</taxon>
        <taxon>Saccharopolyspora</taxon>
    </lineage>
</organism>
<evidence type="ECO:0000259" key="7">
    <source>
        <dbReference type="Pfam" id="PF01061"/>
    </source>
</evidence>
<sequence length="285" mass="29005">MNHGAAKTGTGTAGTGLARDDRDAPRPGERFPAGTFAPAPGRGRALRMLAAHTRIEALLIIRHGEQALLTLIIPLALLIGLSTLHIGTVPEPRVDSVAPRILALAVMSTAFTGQAIALGFDRRYGVLKRLSATALPRWTLISGRVLATLLVVALQAVLLGITAALLGWTPSPLGIVAALPLLVLGTLAFGAAGVLVGGAFRAEIVLAVANAIWFVLLLAGGLALPMSDLPGPVGAIAGLLPSGALATSLEAALEHAALPGWQPLLVLVAWAAAAGALAVRTTRLT</sequence>
<feature type="compositionally biased region" description="Basic and acidic residues" evidence="5">
    <location>
        <begin position="18"/>
        <end position="29"/>
    </location>
</feature>
<keyword evidence="4 6" id="KW-0472">Membrane</keyword>
<dbReference type="PANTHER" id="PTHR43229:SF2">
    <property type="entry name" value="NODULATION PROTEIN J"/>
    <property type="match status" value="1"/>
</dbReference>
<feature type="region of interest" description="Disordered" evidence="5">
    <location>
        <begin position="1"/>
        <end position="39"/>
    </location>
</feature>
<feature type="transmembrane region" description="Helical" evidence="6">
    <location>
        <begin position="204"/>
        <end position="224"/>
    </location>
</feature>
<dbReference type="InterPro" id="IPR013525">
    <property type="entry name" value="ABC2_TM"/>
</dbReference>
<keyword evidence="9" id="KW-1185">Reference proteome</keyword>
<accession>A0ABP6RPM9</accession>
<feature type="transmembrane region" description="Helical" evidence="6">
    <location>
        <begin position="260"/>
        <end position="279"/>
    </location>
</feature>
<evidence type="ECO:0000256" key="3">
    <source>
        <dbReference type="ARBA" id="ARBA00022989"/>
    </source>
</evidence>
<reference evidence="9" key="1">
    <citation type="journal article" date="2019" name="Int. J. Syst. Evol. Microbiol.">
        <title>The Global Catalogue of Microorganisms (GCM) 10K type strain sequencing project: providing services to taxonomists for standard genome sequencing and annotation.</title>
        <authorList>
            <consortium name="The Broad Institute Genomics Platform"/>
            <consortium name="The Broad Institute Genome Sequencing Center for Infectious Disease"/>
            <person name="Wu L."/>
            <person name="Ma J."/>
        </authorList>
    </citation>
    <scope>NUCLEOTIDE SEQUENCE [LARGE SCALE GENOMIC DNA]</scope>
    <source>
        <strain evidence="9">JCM 9687</strain>
    </source>
</reference>
<feature type="transmembrane region" description="Helical" evidence="6">
    <location>
        <begin position="68"/>
        <end position="89"/>
    </location>
</feature>
<gene>
    <name evidence="8" type="ORF">GCM10020366_22350</name>
</gene>
<protein>
    <submittedName>
        <fullName evidence="8">ABC transporter permease</fullName>
    </submittedName>
</protein>
<feature type="domain" description="ABC-2 type transporter transmembrane" evidence="7">
    <location>
        <begin position="55"/>
        <end position="241"/>
    </location>
</feature>
<keyword evidence="3 6" id="KW-1133">Transmembrane helix</keyword>
<dbReference type="EMBL" id="BAAAYK010000038">
    <property type="protein sequence ID" value="GAA3356822.1"/>
    <property type="molecule type" value="Genomic_DNA"/>
</dbReference>
<evidence type="ECO:0000313" key="9">
    <source>
        <dbReference type="Proteomes" id="UP001500483"/>
    </source>
</evidence>
<evidence type="ECO:0000256" key="1">
    <source>
        <dbReference type="ARBA" id="ARBA00004141"/>
    </source>
</evidence>
<dbReference type="PANTHER" id="PTHR43229">
    <property type="entry name" value="NODULATION PROTEIN J"/>
    <property type="match status" value="1"/>
</dbReference>
<dbReference type="Proteomes" id="UP001500483">
    <property type="component" value="Unassembled WGS sequence"/>
</dbReference>